<dbReference type="PANTHER" id="PTHR34183:SF1">
    <property type="entry name" value="ENDOLYTIC PEPTIDOGLYCAN TRANSGLYCOSYLASE RLPA"/>
    <property type="match status" value="1"/>
</dbReference>
<protein>
    <recommendedName>
        <fullName evidence="2">SPOR domain-containing protein</fullName>
    </recommendedName>
</protein>
<comment type="caution">
    <text evidence="3">The sequence shown here is derived from an EMBL/GenBank/DDBJ whole genome shotgun (WGS) entry which is preliminary data.</text>
</comment>
<feature type="region of interest" description="Disordered" evidence="1">
    <location>
        <begin position="148"/>
        <end position="186"/>
    </location>
</feature>
<organism evidence="3 4">
    <name type="scientific">Sphingomonas hankookensis</name>
    <dbReference type="NCBI Taxonomy" id="563996"/>
    <lineage>
        <taxon>Bacteria</taxon>
        <taxon>Pseudomonadati</taxon>
        <taxon>Pseudomonadota</taxon>
        <taxon>Alphaproteobacteria</taxon>
        <taxon>Sphingomonadales</taxon>
        <taxon>Sphingomonadaceae</taxon>
        <taxon>Sphingomonas</taxon>
    </lineage>
</organism>
<keyword evidence="4" id="KW-1185">Reference proteome</keyword>
<evidence type="ECO:0000313" key="3">
    <source>
        <dbReference type="EMBL" id="KZE18938.1"/>
    </source>
</evidence>
<dbReference type="Gene3D" id="2.40.40.10">
    <property type="entry name" value="RlpA-like domain"/>
    <property type="match status" value="1"/>
</dbReference>
<evidence type="ECO:0000259" key="2">
    <source>
        <dbReference type="PROSITE" id="PS51724"/>
    </source>
</evidence>
<evidence type="ECO:0000313" key="4">
    <source>
        <dbReference type="Proteomes" id="UP000076609"/>
    </source>
</evidence>
<dbReference type="EMBL" id="LQQO01000001">
    <property type="protein sequence ID" value="KZE18938.1"/>
    <property type="molecule type" value="Genomic_DNA"/>
</dbReference>
<accession>A0ABR5YI57</accession>
<dbReference type="Pfam" id="PF05036">
    <property type="entry name" value="SPOR"/>
    <property type="match status" value="1"/>
</dbReference>
<dbReference type="InterPro" id="IPR036908">
    <property type="entry name" value="RlpA-like_sf"/>
</dbReference>
<dbReference type="Proteomes" id="UP000076609">
    <property type="component" value="Unassembled WGS sequence"/>
</dbReference>
<name>A0ABR5YI57_9SPHN</name>
<dbReference type="RefSeq" id="WP_066687937.1">
    <property type="nucleotide sequence ID" value="NZ_CP117025.1"/>
</dbReference>
<dbReference type="InterPro" id="IPR007730">
    <property type="entry name" value="SPOR-like_dom"/>
</dbReference>
<gene>
    <name evidence="3" type="ORF">AVT10_02660</name>
</gene>
<sequence>MSFGAAALLIAGWTQSGADTPPPVVHEQRLDDVGAVAIATGPADAKLTVAHRGLPPGSFAEVTDLASGRTIIALVEPEAVPAGGTIGSLSAATARALDLGTEGPRTVRIRPAIPSPAEQAAVRGGTVVRRLDAPTALLTALRKRLPQPPPMVAAAAPQPAPPAVAPVKPTPRPATQPAPAKTPPAAARGRWFVQVATLSDATRAAALAKSVDGVVRSTGRLYRVQAGPFATRAAAETARASIARRGFGDGRIIAQD</sequence>
<feature type="domain" description="SPOR" evidence="2">
    <location>
        <begin position="167"/>
        <end position="255"/>
    </location>
</feature>
<dbReference type="PANTHER" id="PTHR34183">
    <property type="entry name" value="ENDOLYTIC PEPTIDOGLYCAN TRANSGLYCOSYLASE RLPA"/>
    <property type="match status" value="1"/>
</dbReference>
<dbReference type="Gene3D" id="3.30.70.1070">
    <property type="entry name" value="Sporulation related repeat"/>
    <property type="match status" value="1"/>
</dbReference>
<evidence type="ECO:0000256" key="1">
    <source>
        <dbReference type="SAM" id="MobiDB-lite"/>
    </source>
</evidence>
<feature type="compositionally biased region" description="Pro residues" evidence="1">
    <location>
        <begin position="158"/>
        <end position="182"/>
    </location>
</feature>
<proteinExistence type="predicted"/>
<reference evidence="4" key="1">
    <citation type="submission" date="2016-01" db="EMBL/GenBank/DDBJ databases">
        <title>Draft genome of Chromobacterium sp. F49.</title>
        <authorList>
            <person name="Hong K.W."/>
        </authorList>
    </citation>
    <scope>NUCLEOTIDE SEQUENCE [LARGE SCALE GENOMIC DNA]</scope>
    <source>
        <strain evidence="4">CN3</strain>
    </source>
</reference>
<dbReference type="SUPFAM" id="SSF110997">
    <property type="entry name" value="Sporulation related repeat"/>
    <property type="match status" value="1"/>
</dbReference>
<dbReference type="InterPro" id="IPR036680">
    <property type="entry name" value="SPOR-like_sf"/>
</dbReference>
<dbReference type="PROSITE" id="PS51724">
    <property type="entry name" value="SPOR"/>
    <property type="match status" value="1"/>
</dbReference>